<gene>
    <name evidence="1" type="ORF">IE53DRAFT_373194</name>
</gene>
<sequence length="346" mass="38092">MDRRLSNGSSGRHPLHRGPLFKVLHALLFCNGHPSLCDKAYPDVVYMGTHNSYAYGNGLSDNQYRNITQQLEDGIRLLQSQGHPFYEPSSQSPSGISLCHTSCYLQNGGFLEEWLGNVTAWLESNPDEVLTLLVTNPDGVPVSMWKKAFEFHHLDQISFVPPPGTTFMRRQDWPTLGEMIESGTRLVTFLDYGADRNQAEFLLSEFQSIWENAYDQLSVPFSCEVDRGSTRRGKMGLLNHVRDVSYAGISIPDKASLNQTNSANSPSESGGILSNFENCTRLSQGVRPTFILTDFYNVPERGGVFEAASVLNQVPLETYPGSSTKSGAARSGGVSSLVILSTLIGV</sequence>
<dbReference type="EMBL" id="KZ819741">
    <property type="protein sequence ID" value="PWN53103.1"/>
    <property type="molecule type" value="Genomic_DNA"/>
</dbReference>
<accession>A0ACD0P4V7</accession>
<name>A0ACD0P4V7_9BASI</name>
<evidence type="ECO:0000313" key="2">
    <source>
        <dbReference type="Proteomes" id="UP000245626"/>
    </source>
</evidence>
<proteinExistence type="predicted"/>
<organism evidence="1 2">
    <name type="scientific">Violaceomyces palustris</name>
    <dbReference type="NCBI Taxonomy" id="1673888"/>
    <lineage>
        <taxon>Eukaryota</taxon>
        <taxon>Fungi</taxon>
        <taxon>Dikarya</taxon>
        <taxon>Basidiomycota</taxon>
        <taxon>Ustilaginomycotina</taxon>
        <taxon>Ustilaginomycetes</taxon>
        <taxon>Violaceomycetales</taxon>
        <taxon>Violaceomycetaceae</taxon>
        <taxon>Violaceomyces</taxon>
    </lineage>
</organism>
<evidence type="ECO:0000313" key="1">
    <source>
        <dbReference type="EMBL" id="PWN53103.1"/>
    </source>
</evidence>
<dbReference type="Proteomes" id="UP000245626">
    <property type="component" value="Unassembled WGS sequence"/>
</dbReference>
<keyword evidence="2" id="KW-1185">Reference proteome</keyword>
<reference evidence="1 2" key="1">
    <citation type="journal article" date="2018" name="Mol. Biol. Evol.">
        <title>Broad Genomic Sampling Reveals a Smut Pathogenic Ancestry of the Fungal Clade Ustilaginomycotina.</title>
        <authorList>
            <person name="Kijpornyongpan T."/>
            <person name="Mondo S.J."/>
            <person name="Barry K."/>
            <person name="Sandor L."/>
            <person name="Lee J."/>
            <person name="Lipzen A."/>
            <person name="Pangilinan J."/>
            <person name="LaButti K."/>
            <person name="Hainaut M."/>
            <person name="Henrissat B."/>
            <person name="Grigoriev I.V."/>
            <person name="Spatafora J.W."/>
            <person name="Aime M.C."/>
        </authorList>
    </citation>
    <scope>NUCLEOTIDE SEQUENCE [LARGE SCALE GENOMIC DNA]</scope>
    <source>
        <strain evidence="1 2">SA 807</strain>
    </source>
</reference>
<protein>
    <submittedName>
        <fullName evidence="1">Uncharacterized protein</fullName>
    </submittedName>
</protein>